<accession>A0A0B6WXR7</accession>
<dbReference type="PROSITE" id="PS01332">
    <property type="entry name" value="HTH_RRF2_1"/>
    <property type="match status" value="1"/>
</dbReference>
<dbReference type="AlphaFoldDB" id="A0A0B6WXR7"/>
<evidence type="ECO:0000313" key="2">
    <source>
        <dbReference type="EMBL" id="CDM64965.1"/>
    </source>
</evidence>
<reference evidence="2 3" key="1">
    <citation type="submission" date="2013-12" db="EMBL/GenBank/DDBJ databases">
        <authorList>
            <person name="Stott M."/>
        </authorList>
    </citation>
    <scope>NUCLEOTIDE SEQUENCE [LARGE SCALE GENOMIC DNA]</scope>
    <source>
        <strain evidence="2 3">K22</strain>
    </source>
</reference>
<keyword evidence="3" id="KW-1185">Reference proteome</keyword>
<evidence type="ECO:0000256" key="1">
    <source>
        <dbReference type="ARBA" id="ARBA00023125"/>
    </source>
</evidence>
<dbReference type="InterPro" id="IPR036388">
    <property type="entry name" value="WH-like_DNA-bd_sf"/>
</dbReference>
<dbReference type="PANTHER" id="PTHR33221:SF5">
    <property type="entry name" value="HTH-TYPE TRANSCRIPTIONAL REGULATOR ISCR"/>
    <property type="match status" value="1"/>
</dbReference>
<dbReference type="InterPro" id="IPR036390">
    <property type="entry name" value="WH_DNA-bd_sf"/>
</dbReference>
<dbReference type="PANTHER" id="PTHR33221">
    <property type="entry name" value="WINGED HELIX-TURN-HELIX TRANSCRIPTIONAL REGULATOR, RRF2 FAMILY"/>
    <property type="match status" value="1"/>
</dbReference>
<name>A0A0B6WXR7_9BACT</name>
<dbReference type="Gene3D" id="1.10.10.10">
    <property type="entry name" value="Winged helix-like DNA-binding domain superfamily/Winged helix DNA-binding domain"/>
    <property type="match status" value="1"/>
</dbReference>
<dbReference type="NCBIfam" id="TIGR00738">
    <property type="entry name" value="rrf2_super"/>
    <property type="match status" value="1"/>
</dbReference>
<dbReference type="GO" id="GO:0005829">
    <property type="term" value="C:cytosol"/>
    <property type="evidence" value="ECO:0007669"/>
    <property type="project" value="TreeGrafter"/>
</dbReference>
<dbReference type="RefSeq" id="WP_041975029.1">
    <property type="nucleotide sequence ID" value="NZ_CBXV010000004.1"/>
</dbReference>
<keyword evidence="1" id="KW-0238">DNA-binding</keyword>
<dbReference type="GO" id="GO:0003677">
    <property type="term" value="F:DNA binding"/>
    <property type="evidence" value="ECO:0007669"/>
    <property type="project" value="UniProtKB-KW"/>
</dbReference>
<dbReference type="STRING" id="454194.PYK22_00961"/>
<organism evidence="2 3">
    <name type="scientific">Pyrinomonas methylaliphatogenes</name>
    <dbReference type="NCBI Taxonomy" id="454194"/>
    <lineage>
        <taxon>Bacteria</taxon>
        <taxon>Pseudomonadati</taxon>
        <taxon>Acidobacteriota</taxon>
        <taxon>Blastocatellia</taxon>
        <taxon>Blastocatellales</taxon>
        <taxon>Pyrinomonadaceae</taxon>
        <taxon>Pyrinomonas</taxon>
    </lineage>
</organism>
<evidence type="ECO:0000313" key="3">
    <source>
        <dbReference type="Proteomes" id="UP000031518"/>
    </source>
</evidence>
<dbReference type="SUPFAM" id="SSF46785">
    <property type="entry name" value="Winged helix' DNA-binding domain"/>
    <property type="match status" value="1"/>
</dbReference>
<dbReference type="PROSITE" id="PS51197">
    <property type="entry name" value="HTH_RRF2_2"/>
    <property type="match status" value="1"/>
</dbReference>
<dbReference type="OrthoDB" id="9808360at2"/>
<protein>
    <submittedName>
        <fullName evidence="2">Transcriptional regulator, BadM/Rrf2 family</fullName>
    </submittedName>
</protein>
<dbReference type="EMBL" id="CBXV010000004">
    <property type="protein sequence ID" value="CDM64965.1"/>
    <property type="molecule type" value="Genomic_DNA"/>
</dbReference>
<reference evidence="2 3" key="2">
    <citation type="submission" date="2015-01" db="EMBL/GenBank/DDBJ databases">
        <title>Complete genome sequence of Pyrinomonas methylaliphatogenes type strain K22T.</title>
        <authorList>
            <person name="Lee K.C.Y."/>
            <person name="Power J.F."/>
            <person name="Dunfield P.F."/>
            <person name="Morgan X.C."/>
            <person name="Huttenhower C."/>
            <person name="Stott M.B."/>
        </authorList>
    </citation>
    <scope>NUCLEOTIDE SEQUENCE [LARGE SCALE GENOMIC DNA]</scope>
    <source>
        <strain evidence="2 3">K22</strain>
    </source>
</reference>
<dbReference type="InterPro" id="IPR030489">
    <property type="entry name" value="TR_Rrf2-type_CS"/>
</dbReference>
<gene>
    <name evidence="2" type="ORF">PYK22_00961</name>
</gene>
<dbReference type="Proteomes" id="UP000031518">
    <property type="component" value="Unassembled WGS sequence"/>
</dbReference>
<proteinExistence type="predicted"/>
<sequence>MKVSAQEEYGLRCLLQLARLGSGEYLTLAQIAEREGITVAYAGKLLWILNKAGLVRSIRGTKGGYMLARPASEIRLSEIIKVLDKGGLQDYCRSYPGTLQACIHTSDCGIRPVIISLHEIVERALSEITLAQLVGPEKSVGAALHQIQGLARHAAPKKSA</sequence>
<dbReference type="InterPro" id="IPR000944">
    <property type="entry name" value="Tscrpt_reg_Rrf2"/>
</dbReference>
<dbReference type="Pfam" id="PF02082">
    <property type="entry name" value="Rrf2"/>
    <property type="match status" value="1"/>
</dbReference>
<dbReference type="GO" id="GO:0003700">
    <property type="term" value="F:DNA-binding transcription factor activity"/>
    <property type="evidence" value="ECO:0007669"/>
    <property type="project" value="TreeGrafter"/>
</dbReference>